<dbReference type="OrthoDB" id="3044497at2759"/>
<sequence>GRKMQLKFDGYILEWIPINNGIGQGDLLSMILYIIYNLDLVEVARPHEGRRALEELTLAFIDDMAFIAIAKDFHTTHQILQNMLTHKDGGFDWSTAHNSQFETSKFTLIDFSINRCMHVNSLSPSLNLL</sequence>
<evidence type="ECO:0000313" key="1">
    <source>
        <dbReference type="EMBL" id="KIK38848.1"/>
    </source>
</evidence>
<reference evidence="1 2" key="1">
    <citation type="submission" date="2014-04" db="EMBL/GenBank/DDBJ databases">
        <authorList>
            <consortium name="DOE Joint Genome Institute"/>
            <person name="Kuo A."/>
            <person name="Ruytinx J."/>
            <person name="Rineau F."/>
            <person name="Colpaert J."/>
            <person name="Kohler A."/>
            <person name="Nagy L.G."/>
            <person name="Floudas D."/>
            <person name="Copeland A."/>
            <person name="Barry K.W."/>
            <person name="Cichocki N."/>
            <person name="Veneault-Fourrey C."/>
            <person name="LaButti K."/>
            <person name="Lindquist E.A."/>
            <person name="Lipzen A."/>
            <person name="Lundell T."/>
            <person name="Morin E."/>
            <person name="Murat C."/>
            <person name="Sun H."/>
            <person name="Tunlid A."/>
            <person name="Henrissat B."/>
            <person name="Grigoriev I.V."/>
            <person name="Hibbett D.S."/>
            <person name="Martin F."/>
            <person name="Nordberg H.P."/>
            <person name="Cantor M.N."/>
            <person name="Hua S.X."/>
        </authorList>
    </citation>
    <scope>NUCLEOTIDE SEQUENCE [LARGE SCALE GENOMIC DNA]</scope>
    <source>
        <strain evidence="1 2">UH-Slu-Lm8-n1</strain>
    </source>
</reference>
<dbReference type="Proteomes" id="UP000054485">
    <property type="component" value="Unassembled WGS sequence"/>
</dbReference>
<dbReference type="EMBL" id="KN835371">
    <property type="protein sequence ID" value="KIK38848.1"/>
    <property type="molecule type" value="Genomic_DNA"/>
</dbReference>
<gene>
    <name evidence="1" type="ORF">CY34DRAFT_90297</name>
</gene>
<dbReference type="HOGENOM" id="CLU_1954061_0_0_1"/>
<dbReference type="STRING" id="930992.A0A0D0B4Q0"/>
<reference evidence="2" key="2">
    <citation type="submission" date="2015-01" db="EMBL/GenBank/DDBJ databases">
        <title>Evolutionary Origins and Diversification of the Mycorrhizal Mutualists.</title>
        <authorList>
            <consortium name="DOE Joint Genome Institute"/>
            <consortium name="Mycorrhizal Genomics Consortium"/>
            <person name="Kohler A."/>
            <person name="Kuo A."/>
            <person name="Nagy L.G."/>
            <person name="Floudas D."/>
            <person name="Copeland A."/>
            <person name="Barry K.W."/>
            <person name="Cichocki N."/>
            <person name="Veneault-Fourrey C."/>
            <person name="LaButti K."/>
            <person name="Lindquist E.A."/>
            <person name="Lipzen A."/>
            <person name="Lundell T."/>
            <person name="Morin E."/>
            <person name="Murat C."/>
            <person name="Riley R."/>
            <person name="Ohm R."/>
            <person name="Sun H."/>
            <person name="Tunlid A."/>
            <person name="Henrissat B."/>
            <person name="Grigoriev I.V."/>
            <person name="Hibbett D.S."/>
            <person name="Martin F."/>
        </authorList>
    </citation>
    <scope>NUCLEOTIDE SEQUENCE [LARGE SCALE GENOMIC DNA]</scope>
    <source>
        <strain evidence="2">UH-Slu-Lm8-n1</strain>
    </source>
</reference>
<feature type="non-terminal residue" evidence="1">
    <location>
        <position position="1"/>
    </location>
</feature>
<keyword evidence="2" id="KW-1185">Reference proteome</keyword>
<dbReference type="AlphaFoldDB" id="A0A0D0B4Q0"/>
<protein>
    <recommendedName>
        <fullName evidence="3">Reverse transcriptase domain-containing protein</fullName>
    </recommendedName>
</protein>
<organism evidence="1 2">
    <name type="scientific">Suillus luteus UH-Slu-Lm8-n1</name>
    <dbReference type="NCBI Taxonomy" id="930992"/>
    <lineage>
        <taxon>Eukaryota</taxon>
        <taxon>Fungi</taxon>
        <taxon>Dikarya</taxon>
        <taxon>Basidiomycota</taxon>
        <taxon>Agaricomycotina</taxon>
        <taxon>Agaricomycetes</taxon>
        <taxon>Agaricomycetidae</taxon>
        <taxon>Boletales</taxon>
        <taxon>Suillineae</taxon>
        <taxon>Suillaceae</taxon>
        <taxon>Suillus</taxon>
    </lineage>
</organism>
<evidence type="ECO:0008006" key="3">
    <source>
        <dbReference type="Google" id="ProtNLM"/>
    </source>
</evidence>
<evidence type="ECO:0000313" key="2">
    <source>
        <dbReference type="Proteomes" id="UP000054485"/>
    </source>
</evidence>
<accession>A0A0D0B4Q0</accession>
<dbReference type="InParanoid" id="A0A0D0B4Q0"/>
<name>A0A0D0B4Q0_9AGAM</name>
<proteinExistence type="predicted"/>